<keyword evidence="1" id="KW-0175">Coiled coil</keyword>
<proteinExistence type="predicted"/>
<comment type="caution">
    <text evidence="2">The sequence shown here is derived from an EMBL/GenBank/DDBJ whole genome shotgun (WGS) entry which is preliminary data.</text>
</comment>
<name>A0A2G8JDY5_STIJA</name>
<evidence type="ECO:0000313" key="3">
    <source>
        <dbReference type="Proteomes" id="UP000230750"/>
    </source>
</evidence>
<gene>
    <name evidence="2" type="ORF">BSL78_29225</name>
</gene>
<accession>A0A2G8JDY5</accession>
<sequence>MKNNYKRSFSVMQAGTTKDVDSMMRRHTDVVSHMNKDWIIMSGKFSELCRENAQLTSTINGLKKMLTDTQEGIKETHQDYQSKIEEVASNISDMKTEKQPKRGEEESEKLRLMNITLQLRELELKCAQDELNALKGLQDAADEVPSDIEEPDGAVGGTVNEQYRKEFSNYYSSDINMFKSKQIFALLPHDCQDIRI</sequence>
<evidence type="ECO:0000313" key="2">
    <source>
        <dbReference type="EMBL" id="PIK33956.1"/>
    </source>
</evidence>
<feature type="coiled-coil region" evidence="1">
    <location>
        <begin position="77"/>
        <end position="132"/>
    </location>
</feature>
<reference evidence="2 3" key="1">
    <citation type="journal article" date="2017" name="PLoS Biol.">
        <title>The sea cucumber genome provides insights into morphological evolution and visceral regeneration.</title>
        <authorList>
            <person name="Zhang X."/>
            <person name="Sun L."/>
            <person name="Yuan J."/>
            <person name="Sun Y."/>
            <person name="Gao Y."/>
            <person name="Zhang L."/>
            <person name="Li S."/>
            <person name="Dai H."/>
            <person name="Hamel J.F."/>
            <person name="Liu C."/>
            <person name="Yu Y."/>
            <person name="Liu S."/>
            <person name="Lin W."/>
            <person name="Guo K."/>
            <person name="Jin S."/>
            <person name="Xu P."/>
            <person name="Storey K.B."/>
            <person name="Huan P."/>
            <person name="Zhang T."/>
            <person name="Zhou Y."/>
            <person name="Zhang J."/>
            <person name="Lin C."/>
            <person name="Li X."/>
            <person name="Xing L."/>
            <person name="Huo D."/>
            <person name="Sun M."/>
            <person name="Wang L."/>
            <person name="Mercier A."/>
            <person name="Li F."/>
            <person name="Yang H."/>
            <person name="Xiang J."/>
        </authorList>
    </citation>
    <scope>NUCLEOTIDE SEQUENCE [LARGE SCALE GENOMIC DNA]</scope>
    <source>
        <strain evidence="2">Shaxun</strain>
        <tissue evidence="2">Muscle</tissue>
    </source>
</reference>
<organism evidence="2 3">
    <name type="scientific">Stichopus japonicus</name>
    <name type="common">Sea cucumber</name>
    <dbReference type="NCBI Taxonomy" id="307972"/>
    <lineage>
        <taxon>Eukaryota</taxon>
        <taxon>Metazoa</taxon>
        <taxon>Echinodermata</taxon>
        <taxon>Eleutherozoa</taxon>
        <taxon>Echinozoa</taxon>
        <taxon>Holothuroidea</taxon>
        <taxon>Aspidochirotacea</taxon>
        <taxon>Aspidochirotida</taxon>
        <taxon>Stichopodidae</taxon>
        <taxon>Apostichopus</taxon>
    </lineage>
</organism>
<dbReference type="EMBL" id="MRZV01002337">
    <property type="protein sequence ID" value="PIK33956.1"/>
    <property type="molecule type" value="Genomic_DNA"/>
</dbReference>
<dbReference type="Proteomes" id="UP000230750">
    <property type="component" value="Unassembled WGS sequence"/>
</dbReference>
<evidence type="ECO:0000256" key="1">
    <source>
        <dbReference type="SAM" id="Coils"/>
    </source>
</evidence>
<keyword evidence="3" id="KW-1185">Reference proteome</keyword>
<dbReference type="AlphaFoldDB" id="A0A2G8JDY5"/>
<protein>
    <submittedName>
        <fullName evidence="2">Uncharacterized protein</fullName>
    </submittedName>
</protein>